<evidence type="ECO:0000313" key="2">
    <source>
        <dbReference type="EMBL" id="KAJ3843249.1"/>
    </source>
</evidence>
<dbReference type="EMBL" id="MU805981">
    <property type="protein sequence ID" value="KAJ3843249.1"/>
    <property type="molecule type" value="Genomic_DNA"/>
</dbReference>
<feature type="compositionally biased region" description="Low complexity" evidence="1">
    <location>
        <begin position="323"/>
        <end position="332"/>
    </location>
</feature>
<evidence type="ECO:0000256" key="1">
    <source>
        <dbReference type="SAM" id="MobiDB-lite"/>
    </source>
</evidence>
<reference evidence="2" key="1">
    <citation type="submission" date="2022-08" db="EMBL/GenBank/DDBJ databases">
        <authorList>
            <consortium name="DOE Joint Genome Institute"/>
            <person name="Min B."/>
            <person name="Riley R."/>
            <person name="Sierra-Patev S."/>
            <person name="Naranjo-Ortiz M."/>
            <person name="Looney B."/>
            <person name="Konkel Z."/>
            <person name="Slot J.C."/>
            <person name="Sakamoto Y."/>
            <person name="Steenwyk J.L."/>
            <person name="Rokas A."/>
            <person name="Carro J."/>
            <person name="Camarero S."/>
            <person name="Ferreira P."/>
            <person name="Molpeceres G."/>
            <person name="Ruiz-Duenas F.J."/>
            <person name="Serrano A."/>
            <person name="Henrissat B."/>
            <person name="Drula E."/>
            <person name="Hughes K.W."/>
            <person name="Mata J.L."/>
            <person name="Ishikawa N.K."/>
            <person name="Vargas-Isla R."/>
            <person name="Ushijima S."/>
            <person name="Smith C.A."/>
            <person name="Ahrendt S."/>
            <person name="Andreopoulos W."/>
            <person name="He G."/>
            <person name="Labutti K."/>
            <person name="Lipzen A."/>
            <person name="Ng V."/>
            <person name="Sandor L."/>
            <person name="Barry K."/>
            <person name="Martinez A.T."/>
            <person name="Xiao Y."/>
            <person name="Gibbons J.G."/>
            <person name="Terashima K."/>
            <person name="Hibbett D.S."/>
            <person name="Grigoriev I.V."/>
        </authorList>
    </citation>
    <scope>NUCLEOTIDE SEQUENCE</scope>
    <source>
        <strain evidence="2">TFB9207</strain>
    </source>
</reference>
<feature type="compositionally biased region" description="Polar residues" evidence="1">
    <location>
        <begin position="299"/>
        <end position="315"/>
    </location>
</feature>
<evidence type="ECO:0000313" key="3">
    <source>
        <dbReference type="Proteomes" id="UP001163846"/>
    </source>
</evidence>
<dbReference type="AlphaFoldDB" id="A0AA38PHY0"/>
<feature type="compositionally biased region" description="Basic and acidic residues" evidence="1">
    <location>
        <begin position="221"/>
        <end position="232"/>
    </location>
</feature>
<feature type="compositionally biased region" description="Polar residues" evidence="1">
    <location>
        <begin position="205"/>
        <end position="218"/>
    </location>
</feature>
<sequence length="364" mass="40590">MYYRIVLTSTVQPILHKEKSVIEGVLKLLKKEAVLRAISFERSGPLRVPARIQNAVSVFFSRRFGFQTLALFGPESVYKEMDPTKGLILFCRQPVPLSAERKEGGEVVGKEDKTEYVWAKYNIRRKPKRNAVPSAEDQSPADKGVKGLGPGASTKSVEESGISSQEVSGEQIHDDGSSSRVEKPGEPEGGKPDSLNRPPPLPQEVSGNQQLEGGSSTQLEKPGKPKGEKLERLNQPPPLPQKTSGKENVDSDSSDELEPGELREERKDDRVTGPPPLPQRSRSMRLGKPGEPDRRNPNRFGNSYRSRYWDPSSQGNGRGWYGSGPRSNFNGRRGSGRTRGGPSQPRRDYWRHRSPRPRPQRRPQ</sequence>
<name>A0AA38PHY0_9AGAR</name>
<feature type="compositionally biased region" description="Basic and acidic residues" evidence="1">
    <location>
        <begin position="171"/>
        <end position="191"/>
    </location>
</feature>
<organism evidence="2 3">
    <name type="scientific">Lentinula raphanica</name>
    <dbReference type="NCBI Taxonomy" id="153919"/>
    <lineage>
        <taxon>Eukaryota</taxon>
        <taxon>Fungi</taxon>
        <taxon>Dikarya</taxon>
        <taxon>Basidiomycota</taxon>
        <taxon>Agaricomycotina</taxon>
        <taxon>Agaricomycetes</taxon>
        <taxon>Agaricomycetidae</taxon>
        <taxon>Agaricales</taxon>
        <taxon>Marasmiineae</taxon>
        <taxon>Omphalotaceae</taxon>
        <taxon>Lentinula</taxon>
    </lineage>
</organism>
<feature type="compositionally biased region" description="Acidic residues" evidence="1">
    <location>
        <begin position="250"/>
        <end position="259"/>
    </location>
</feature>
<dbReference type="Proteomes" id="UP001163846">
    <property type="component" value="Unassembled WGS sequence"/>
</dbReference>
<proteinExistence type="predicted"/>
<feature type="region of interest" description="Disordered" evidence="1">
    <location>
        <begin position="127"/>
        <end position="364"/>
    </location>
</feature>
<comment type="caution">
    <text evidence="2">The sequence shown here is derived from an EMBL/GenBank/DDBJ whole genome shotgun (WGS) entry which is preliminary data.</text>
</comment>
<keyword evidence="3" id="KW-1185">Reference proteome</keyword>
<protein>
    <submittedName>
        <fullName evidence="2">Uncharacterized protein</fullName>
    </submittedName>
</protein>
<feature type="compositionally biased region" description="Basic residues" evidence="1">
    <location>
        <begin position="349"/>
        <end position="364"/>
    </location>
</feature>
<accession>A0AA38PHY0</accession>
<gene>
    <name evidence="2" type="ORF">F5878DRAFT_605492</name>
</gene>
<feature type="compositionally biased region" description="Basic and acidic residues" evidence="1">
    <location>
        <begin position="260"/>
        <end position="271"/>
    </location>
</feature>